<dbReference type="GO" id="GO:0008270">
    <property type="term" value="F:zinc ion binding"/>
    <property type="evidence" value="ECO:0007669"/>
    <property type="project" value="InterPro"/>
</dbReference>
<evidence type="ECO:0000313" key="3">
    <source>
        <dbReference type="EMBL" id="TPD71213.1"/>
    </source>
</evidence>
<feature type="transmembrane region" description="Helical" evidence="1">
    <location>
        <begin position="458"/>
        <end position="479"/>
    </location>
</feature>
<feature type="transmembrane region" description="Helical" evidence="1">
    <location>
        <begin position="116"/>
        <end position="136"/>
    </location>
</feature>
<feature type="transmembrane region" description="Helical" evidence="1">
    <location>
        <begin position="491"/>
        <end position="513"/>
    </location>
</feature>
<protein>
    <recommendedName>
        <fullName evidence="2">Peptidase M1 membrane alanine aminopeptidase domain-containing protein</fullName>
    </recommendedName>
</protein>
<dbReference type="GO" id="GO:0008237">
    <property type="term" value="F:metallopeptidase activity"/>
    <property type="evidence" value="ECO:0007669"/>
    <property type="project" value="InterPro"/>
</dbReference>
<gene>
    <name evidence="3" type="ORF">FJA49_04760</name>
</gene>
<feature type="transmembrane region" description="Helical" evidence="1">
    <location>
        <begin position="156"/>
        <end position="181"/>
    </location>
</feature>
<evidence type="ECO:0000313" key="4">
    <source>
        <dbReference type="Proteomes" id="UP000319175"/>
    </source>
</evidence>
<feature type="transmembrane region" description="Helical" evidence="1">
    <location>
        <begin position="260"/>
        <end position="278"/>
    </location>
</feature>
<dbReference type="Gene3D" id="1.10.390.10">
    <property type="entry name" value="Neutral Protease Domain 2"/>
    <property type="match status" value="1"/>
</dbReference>
<name>A0A501QF27_9FLAO</name>
<keyword evidence="1" id="KW-0812">Transmembrane</keyword>
<feature type="transmembrane region" description="Helical" evidence="1">
    <location>
        <begin position="66"/>
        <end position="86"/>
    </location>
</feature>
<proteinExistence type="predicted"/>
<feature type="domain" description="Peptidase M1 membrane alanine aminopeptidase" evidence="2">
    <location>
        <begin position="868"/>
        <end position="1066"/>
    </location>
</feature>
<sequence length="1182" mass="135746">MKLFILRNSIMPSDMFTGILHFDWIFFAKKKSFLLLLLFLLGLGIFTAVGANFPFPETYKNSPYIITYITGIMSLMCLFTVSLLTAQSLMREKEAHFDLILYATPLQKKYYLGSRFLVICGIAIISFALYSIGLLLGHQLFRTNRDEYMELYLWHYIQPFLLLAVPNILFCTGIICSIGVLAKNRIAIYISGLFIYFFYWGIALFSNSPLIANSSPISAESMQLMAKLDPFGLSAFFEQTQYWSAEQRNTQLLELKGSFLVNRIACLAISFLLMLYAYRKLSFVTGNEKKSHKRIQEKKSNFQGDYHPVTTKNSGCAYFFTAFFSFVKIDIRSIIKSVPIWIIILGWCSFASIEMVSMINAGRRLPERLATTALMVNEILKLFPIVGILVLIFYGSEVFWRSHSARFESLEKSSPVSSAVVILSKWFSLAIITVLLIACNCLIGVILQLSFGSAHIDFGLYLSLFYLIGLPLLLCSALIISIQAICRNRYVGLTVATILLLFTNTSLGGMVGIKHPVVQYANVFQGIYSEMNGFDFFLDAFHIKMIYWTCIAAIILWVAIWFNNKRMAVGKLKILPVIMLFTFLVGAAFSGVILLKEIEQSKNNERNDWKQAYEERYKKFSRLLQPSITDVKTNIDLFPEQNSYTVEGSYILENKGDKAIDSILVYADKELQWKGFVIDGAKLVLEDKQYGHYWYRLLRPLQPGESSTMKFGFAYEASPFNGFKPFNAILKNGSFIRISNFFPRLGYIGDNEIDDPKERTRRNMPASSIVVPLEEKIQMPYYYDHVTLDAVISTSGDQTAIGIGDMKDQWQKDDRNYFRYKTPSPIPFRFAVSSARYAVQKVMYDGIAVEVYYHPEHQQNVGHIVRNVKQTLRYCKQNFSNYPYEVIRFAEISSYVKGFAATAYPTSYFMNESFGFQNKIKQDPEKDILNELISHELSHTWWGNATIDTDYREGCKLLTETLAMYTEQMLYKTVYGNENILSRVQVHKDIYLGERAFWGEEPLYKSDPNKPFLCYDKGAVVMYQLEMLLGEEKINKALRSLLQKHAYPLQPPTSLDLINEFYAVSDKALHPKIDELFKQIIIHDLQLDKAVVTKTKDEKYELNVAVIAKKYSEDGKGKSAEIDFDDPIEVEISFENEKKQIIRMEKNQLQLKTLLSQKPAKIILDPRMRFMEISLEDNGKNF</sequence>
<feature type="transmembrane region" description="Helical" evidence="1">
    <location>
        <begin position="420"/>
        <end position="446"/>
    </location>
</feature>
<keyword evidence="4" id="KW-1185">Reference proteome</keyword>
<reference evidence="3 4" key="1">
    <citation type="submission" date="2019-06" db="EMBL/GenBank/DDBJ databases">
        <title>Flavobacterium sp. MaA-Y11 from geoumgang.</title>
        <authorList>
            <person name="Jeong S."/>
        </authorList>
    </citation>
    <scope>NUCLEOTIDE SEQUENCE [LARGE SCALE GENOMIC DNA]</scope>
    <source>
        <strain evidence="3 4">MaA-Y11</strain>
    </source>
</reference>
<dbReference type="InterPro" id="IPR027268">
    <property type="entry name" value="Peptidase_M4/M1_CTD_sf"/>
</dbReference>
<keyword evidence="1" id="KW-0472">Membrane</keyword>
<dbReference type="SUPFAM" id="SSF55486">
    <property type="entry name" value="Metalloproteases ('zincins'), catalytic domain"/>
    <property type="match status" value="1"/>
</dbReference>
<comment type="caution">
    <text evidence="3">The sequence shown here is derived from an EMBL/GenBank/DDBJ whole genome shotgun (WGS) entry which is preliminary data.</text>
</comment>
<evidence type="ECO:0000256" key="1">
    <source>
        <dbReference type="SAM" id="Phobius"/>
    </source>
</evidence>
<dbReference type="InterPro" id="IPR014782">
    <property type="entry name" value="Peptidase_M1_dom"/>
</dbReference>
<feature type="transmembrane region" description="Helical" evidence="1">
    <location>
        <begin position="186"/>
        <end position="206"/>
    </location>
</feature>
<dbReference type="Proteomes" id="UP000319175">
    <property type="component" value="Unassembled WGS sequence"/>
</dbReference>
<evidence type="ECO:0000259" key="2">
    <source>
        <dbReference type="Pfam" id="PF01433"/>
    </source>
</evidence>
<accession>A0A501QF27</accession>
<feature type="transmembrane region" description="Helical" evidence="1">
    <location>
        <begin position="338"/>
        <end position="359"/>
    </location>
</feature>
<dbReference type="Pfam" id="PF01433">
    <property type="entry name" value="Peptidase_M1"/>
    <property type="match status" value="1"/>
</dbReference>
<dbReference type="EMBL" id="VFJE01000051">
    <property type="protein sequence ID" value="TPD71213.1"/>
    <property type="molecule type" value="Genomic_DNA"/>
</dbReference>
<feature type="transmembrane region" description="Helical" evidence="1">
    <location>
        <begin position="574"/>
        <end position="595"/>
    </location>
</feature>
<feature type="transmembrane region" description="Helical" evidence="1">
    <location>
        <begin position="379"/>
        <end position="400"/>
    </location>
</feature>
<keyword evidence="1" id="KW-1133">Transmembrane helix</keyword>
<dbReference type="AlphaFoldDB" id="A0A501QF27"/>
<organism evidence="3 4">
    <name type="scientific">Flavobacterium microcysteis</name>
    <dbReference type="NCBI Taxonomy" id="2596891"/>
    <lineage>
        <taxon>Bacteria</taxon>
        <taxon>Pseudomonadati</taxon>
        <taxon>Bacteroidota</taxon>
        <taxon>Flavobacteriia</taxon>
        <taxon>Flavobacteriales</taxon>
        <taxon>Flavobacteriaceae</taxon>
        <taxon>Flavobacterium</taxon>
    </lineage>
</organism>
<feature type="transmembrane region" description="Helical" evidence="1">
    <location>
        <begin position="545"/>
        <end position="562"/>
    </location>
</feature>